<comment type="caution">
    <text evidence="8">The sequence shown here is derived from an EMBL/GenBank/DDBJ whole genome shotgun (WGS) entry which is preliminary data.</text>
</comment>
<accession>A0A0F0LJQ9</accession>
<evidence type="ECO:0000256" key="2">
    <source>
        <dbReference type="ARBA" id="ARBA00022475"/>
    </source>
</evidence>
<keyword evidence="2" id="KW-1003">Cell membrane</keyword>
<feature type="domain" description="Major facilitator superfamily (MFS) profile" evidence="7">
    <location>
        <begin position="38"/>
        <end position="416"/>
    </location>
</feature>
<evidence type="ECO:0000256" key="6">
    <source>
        <dbReference type="SAM" id="Phobius"/>
    </source>
</evidence>
<organism evidence="8 9">
    <name type="scientific">Microbacterium azadirachtae</name>
    <dbReference type="NCBI Taxonomy" id="582680"/>
    <lineage>
        <taxon>Bacteria</taxon>
        <taxon>Bacillati</taxon>
        <taxon>Actinomycetota</taxon>
        <taxon>Actinomycetes</taxon>
        <taxon>Micrococcales</taxon>
        <taxon>Microbacteriaceae</taxon>
        <taxon>Microbacterium</taxon>
    </lineage>
</organism>
<dbReference type="Proteomes" id="UP000033740">
    <property type="component" value="Unassembled WGS sequence"/>
</dbReference>
<dbReference type="PANTHER" id="PTHR43124">
    <property type="entry name" value="PURINE EFFLUX PUMP PBUE"/>
    <property type="match status" value="1"/>
</dbReference>
<reference evidence="8 9" key="1">
    <citation type="submission" date="2015-02" db="EMBL/GenBank/DDBJ databases">
        <title>Draft genome sequences of ten Microbacterium spp. with emphasis on heavy metal contaminated environments.</title>
        <authorList>
            <person name="Corretto E."/>
        </authorList>
    </citation>
    <scope>NUCLEOTIDE SEQUENCE [LARGE SCALE GENOMIC DNA]</scope>
    <source>
        <strain evidence="8 9">ARN176</strain>
    </source>
</reference>
<feature type="transmembrane region" description="Helical" evidence="6">
    <location>
        <begin position="191"/>
        <end position="211"/>
    </location>
</feature>
<evidence type="ECO:0000256" key="5">
    <source>
        <dbReference type="ARBA" id="ARBA00023136"/>
    </source>
</evidence>
<evidence type="ECO:0000256" key="1">
    <source>
        <dbReference type="ARBA" id="ARBA00004651"/>
    </source>
</evidence>
<feature type="transmembrane region" description="Helical" evidence="6">
    <location>
        <begin position="38"/>
        <end position="60"/>
    </location>
</feature>
<feature type="transmembrane region" description="Helical" evidence="6">
    <location>
        <begin position="163"/>
        <end position="185"/>
    </location>
</feature>
<keyword evidence="5 6" id="KW-0472">Membrane</keyword>
<feature type="transmembrane region" description="Helical" evidence="6">
    <location>
        <begin position="393"/>
        <end position="411"/>
    </location>
</feature>
<evidence type="ECO:0000313" key="9">
    <source>
        <dbReference type="Proteomes" id="UP000033740"/>
    </source>
</evidence>
<dbReference type="GO" id="GO:0005886">
    <property type="term" value="C:plasma membrane"/>
    <property type="evidence" value="ECO:0007669"/>
    <property type="project" value="UniProtKB-SubCell"/>
</dbReference>
<evidence type="ECO:0000256" key="3">
    <source>
        <dbReference type="ARBA" id="ARBA00022692"/>
    </source>
</evidence>
<dbReference type="STRING" id="582680.RS86_01663"/>
<dbReference type="InterPro" id="IPR020846">
    <property type="entry name" value="MFS_dom"/>
</dbReference>
<dbReference type="GO" id="GO:0022857">
    <property type="term" value="F:transmembrane transporter activity"/>
    <property type="evidence" value="ECO:0007669"/>
    <property type="project" value="InterPro"/>
</dbReference>
<dbReference type="InterPro" id="IPR036259">
    <property type="entry name" value="MFS_trans_sf"/>
</dbReference>
<dbReference type="InterPro" id="IPR050189">
    <property type="entry name" value="MFS_Efflux_Transporters"/>
</dbReference>
<proteinExistence type="predicted"/>
<dbReference type="PATRIC" id="fig|582680.6.peg.1718"/>
<keyword evidence="4 6" id="KW-1133">Transmembrane helix</keyword>
<dbReference type="Pfam" id="PF07690">
    <property type="entry name" value="MFS_1"/>
    <property type="match status" value="1"/>
</dbReference>
<feature type="transmembrane region" description="Helical" evidence="6">
    <location>
        <begin position="105"/>
        <end position="127"/>
    </location>
</feature>
<dbReference type="SUPFAM" id="SSF103473">
    <property type="entry name" value="MFS general substrate transporter"/>
    <property type="match status" value="1"/>
</dbReference>
<gene>
    <name evidence="8" type="primary">pbuE_1</name>
    <name evidence="8" type="ORF">RS86_01663</name>
</gene>
<feature type="transmembrane region" description="Helical" evidence="6">
    <location>
        <begin position="72"/>
        <end position="93"/>
    </location>
</feature>
<evidence type="ECO:0000313" key="8">
    <source>
        <dbReference type="EMBL" id="KJL33442.1"/>
    </source>
</evidence>
<feature type="transmembrane region" description="Helical" evidence="6">
    <location>
        <begin position="232"/>
        <end position="254"/>
    </location>
</feature>
<feature type="transmembrane region" description="Helical" evidence="6">
    <location>
        <begin position="133"/>
        <end position="151"/>
    </location>
</feature>
<dbReference type="Gene3D" id="1.20.1250.20">
    <property type="entry name" value="MFS general substrate transporter like domains"/>
    <property type="match status" value="1"/>
</dbReference>
<comment type="subcellular location">
    <subcellularLocation>
        <location evidence="1">Cell membrane</location>
        <topology evidence="1">Multi-pass membrane protein</topology>
    </subcellularLocation>
</comment>
<feature type="transmembrane region" description="Helical" evidence="6">
    <location>
        <begin position="266"/>
        <end position="285"/>
    </location>
</feature>
<sequence>MSDNSSGILAKGERGADPLWLDDLVRTTADDTGFRPGALIWLAVATFSMGIDGYVLAGLLPQIATDLDVDAAAAGQLMSVFAATGAIAGPVLGALTGRWERKSTIVLALSVFVLGNLMVGLAPTYFWAMSGRVVSALGGALLNAVIGSYVIARTPEHYRGRALSLVMGGFLFATALGVPVGLVIGQADWRIPLFLVVGVGAAALVGILWKVRPLRLPPLSLREALSPLTRPAILFVLLVPMGLMCASYFCFTYATLILGPRIGEGYPIIGALFGYGIVSLAGNIVSGRVTDRRGPVAVLTVIVATVLAAALLGWAGLMLPGAAGAVAGLLWFLVCAFFNGGSGVAAQTRLATMVPPAVAALVLALNNSAMMLGSALGSALGGLALAAGAVPDQLLLLSCVVLAVTFGVQLVTAATQRRRDAAVAPVGASEPPVEALDPV</sequence>
<keyword evidence="3 6" id="KW-0812">Transmembrane</keyword>
<dbReference type="PROSITE" id="PS50850">
    <property type="entry name" value="MFS"/>
    <property type="match status" value="1"/>
</dbReference>
<protein>
    <submittedName>
        <fullName evidence="8">Purine efflux pump PbuE</fullName>
    </submittedName>
</protein>
<evidence type="ECO:0000259" key="7">
    <source>
        <dbReference type="PROSITE" id="PS50850"/>
    </source>
</evidence>
<keyword evidence="9" id="KW-1185">Reference proteome</keyword>
<feature type="transmembrane region" description="Helical" evidence="6">
    <location>
        <begin position="358"/>
        <end position="387"/>
    </location>
</feature>
<dbReference type="InterPro" id="IPR011701">
    <property type="entry name" value="MFS"/>
</dbReference>
<dbReference type="EMBL" id="JYIX01000033">
    <property type="protein sequence ID" value="KJL33442.1"/>
    <property type="molecule type" value="Genomic_DNA"/>
</dbReference>
<dbReference type="CDD" id="cd17324">
    <property type="entry name" value="MFS_NepI_like"/>
    <property type="match status" value="1"/>
</dbReference>
<feature type="transmembrane region" description="Helical" evidence="6">
    <location>
        <begin position="323"/>
        <end position="346"/>
    </location>
</feature>
<feature type="transmembrane region" description="Helical" evidence="6">
    <location>
        <begin position="297"/>
        <end position="317"/>
    </location>
</feature>
<name>A0A0F0LJQ9_9MICO</name>
<evidence type="ECO:0000256" key="4">
    <source>
        <dbReference type="ARBA" id="ARBA00022989"/>
    </source>
</evidence>
<dbReference type="AlphaFoldDB" id="A0A0F0LJQ9"/>
<dbReference type="PANTHER" id="PTHR43124:SF10">
    <property type="entry name" value="PURINE EFFLUX PUMP PBUE"/>
    <property type="match status" value="1"/>
</dbReference>